<keyword evidence="12" id="KW-1185">Reference proteome</keyword>
<dbReference type="InterPro" id="IPR003593">
    <property type="entry name" value="AAA+_ATPase"/>
</dbReference>
<dbReference type="GO" id="GO:0016887">
    <property type="term" value="F:ATP hydrolysis activity"/>
    <property type="evidence" value="ECO:0007669"/>
    <property type="project" value="InterPro"/>
</dbReference>
<dbReference type="PROSITE" id="PS50893">
    <property type="entry name" value="ABC_TRANSPORTER_2"/>
    <property type="match status" value="2"/>
</dbReference>
<dbReference type="Pfam" id="PF00005">
    <property type="entry name" value="ABC_tran"/>
    <property type="match status" value="2"/>
</dbReference>
<dbReference type="SUPFAM" id="SSF52540">
    <property type="entry name" value="P-loop containing nucleoside triphosphate hydrolases"/>
    <property type="match status" value="2"/>
</dbReference>
<evidence type="ECO:0000256" key="4">
    <source>
        <dbReference type="ARBA" id="ARBA00022475"/>
    </source>
</evidence>
<dbReference type="SMART" id="SM00382">
    <property type="entry name" value="AAA"/>
    <property type="match status" value="2"/>
</dbReference>
<dbReference type="PROSITE" id="PS00211">
    <property type="entry name" value="ABC_TRANSPORTER_1"/>
    <property type="match status" value="1"/>
</dbReference>
<reference evidence="11 12" key="1">
    <citation type="submission" date="2020-08" db="EMBL/GenBank/DDBJ databases">
        <title>Sequencing the genomes of 1000 actinobacteria strains.</title>
        <authorList>
            <person name="Klenk H.-P."/>
        </authorList>
    </citation>
    <scope>NUCLEOTIDE SEQUENCE [LARGE SCALE GENOMIC DNA]</scope>
    <source>
        <strain evidence="11 12">DSM 105784</strain>
    </source>
</reference>
<dbReference type="GO" id="GO:0005886">
    <property type="term" value="C:plasma membrane"/>
    <property type="evidence" value="ECO:0007669"/>
    <property type="project" value="UniProtKB-SubCell"/>
</dbReference>
<evidence type="ECO:0000256" key="7">
    <source>
        <dbReference type="ARBA" id="ARBA00022840"/>
    </source>
</evidence>
<keyword evidence="3" id="KW-0813">Transport</keyword>
<evidence type="ECO:0000256" key="2">
    <source>
        <dbReference type="ARBA" id="ARBA00005417"/>
    </source>
</evidence>
<dbReference type="InterPro" id="IPR050388">
    <property type="entry name" value="ABC_Ni/Peptide_Import"/>
</dbReference>
<dbReference type="AlphaFoldDB" id="A0A841AES0"/>
<keyword evidence="8" id="KW-1278">Translocase</keyword>
<dbReference type="RefSeq" id="WP_184232566.1">
    <property type="nucleotide sequence ID" value="NZ_JACHMJ010000001.1"/>
</dbReference>
<evidence type="ECO:0000256" key="6">
    <source>
        <dbReference type="ARBA" id="ARBA00022741"/>
    </source>
</evidence>
<keyword evidence="5" id="KW-0997">Cell inner membrane</keyword>
<dbReference type="GO" id="GO:0015833">
    <property type="term" value="P:peptide transport"/>
    <property type="evidence" value="ECO:0007669"/>
    <property type="project" value="InterPro"/>
</dbReference>
<gene>
    <name evidence="11" type="ORF">HD599_000060</name>
</gene>
<dbReference type="PANTHER" id="PTHR43297:SF14">
    <property type="entry name" value="ATPASE AAA-TYPE CORE DOMAIN-CONTAINING PROTEIN"/>
    <property type="match status" value="1"/>
</dbReference>
<feature type="domain" description="ABC transporter" evidence="10">
    <location>
        <begin position="10"/>
        <end position="276"/>
    </location>
</feature>
<dbReference type="Pfam" id="PF08352">
    <property type="entry name" value="oligo_HPY"/>
    <property type="match status" value="2"/>
</dbReference>
<feature type="domain" description="ABC transporter" evidence="10">
    <location>
        <begin position="303"/>
        <end position="535"/>
    </location>
</feature>
<evidence type="ECO:0000313" key="11">
    <source>
        <dbReference type="EMBL" id="MBB5841737.1"/>
    </source>
</evidence>
<dbReference type="GO" id="GO:0005524">
    <property type="term" value="F:ATP binding"/>
    <property type="evidence" value="ECO:0007669"/>
    <property type="project" value="UniProtKB-KW"/>
</dbReference>
<proteinExistence type="inferred from homology"/>
<evidence type="ECO:0000256" key="9">
    <source>
        <dbReference type="ARBA" id="ARBA00023136"/>
    </source>
</evidence>
<evidence type="ECO:0000256" key="3">
    <source>
        <dbReference type="ARBA" id="ARBA00022448"/>
    </source>
</evidence>
<dbReference type="Proteomes" id="UP000536685">
    <property type="component" value="Unassembled WGS sequence"/>
</dbReference>
<name>A0A841AES0_9MICO</name>
<sequence>MNVPTKELVAQVVDLRVSFATEDGLVQAVKGVDLEIRAGEILAIVGESGSGKTVLSSCLMGLPPTSRKTTVTGSVLIAGVDMIEGDEKLRREVRRNLLGAVFQDPLTSLDPMMKIGAQVRERGATQQRGVDALVDCGVPEPEMRMDQWPHALSGGLRQRVSIASALTTDIRPPVSSGVDSTRIGELVAAQDGTPILLIADEPTTALDVRVQAQIIALFARLREEHDCSIVLITHDLGVAGQIADRVAVMYQGELVEVGPTEQVLRDPQHEYTRRLLDARLDIKKVFATAEREPAVDVSAAPDLVLTDIVKSYPKAGGRRGERLTVVNGVSLSVPRGGSLALVGESGCGKSTLLRIATGLTAADSGTVGSRDGERPQLVFQDAGSSLTPWLSIESQIGERLRSRRFSRAERAEETNRLLGRVGLDTRAARARPRELSGGQRQRAAIARALASNPNILVCDEPVSALDASLAARVLDLLEELRETMGIAILMVTHDLAVAKRISNTVAVMYAGEIIERGSSSEVFASPQHPYTRELLAASPTIY</sequence>
<keyword evidence="9" id="KW-0472">Membrane</keyword>
<evidence type="ECO:0000259" key="10">
    <source>
        <dbReference type="PROSITE" id="PS50893"/>
    </source>
</evidence>
<keyword evidence="6" id="KW-0547">Nucleotide-binding</keyword>
<evidence type="ECO:0000256" key="1">
    <source>
        <dbReference type="ARBA" id="ARBA00004202"/>
    </source>
</evidence>
<dbReference type="InterPro" id="IPR003439">
    <property type="entry name" value="ABC_transporter-like_ATP-bd"/>
</dbReference>
<dbReference type="Gene3D" id="3.40.50.300">
    <property type="entry name" value="P-loop containing nucleotide triphosphate hydrolases"/>
    <property type="match status" value="2"/>
</dbReference>
<dbReference type="CDD" id="cd03257">
    <property type="entry name" value="ABC_NikE_OppD_transporters"/>
    <property type="match status" value="2"/>
</dbReference>
<organism evidence="11 12">
    <name type="scientific">Conyzicola lurida</name>
    <dbReference type="NCBI Taxonomy" id="1172621"/>
    <lineage>
        <taxon>Bacteria</taxon>
        <taxon>Bacillati</taxon>
        <taxon>Actinomycetota</taxon>
        <taxon>Actinomycetes</taxon>
        <taxon>Micrococcales</taxon>
        <taxon>Microbacteriaceae</taxon>
        <taxon>Conyzicola</taxon>
    </lineage>
</organism>
<dbReference type="EMBL" id="JACHMJ010000001">
    <property type="protein sequence ID" value="MBB5841737.1"/>
    <property type="molecule type" value="Genomic_DNA"/>
</dbReference>
<keyword evidence="7 11" id="KW-0067">ATP-binding</keyword>
<evidence type="ECO:0000256" key="5">
    <source>
        <dbReference type="ARBA" id="ARBA00022519"/>
    </source>
</evidence>
<evidence type="ECO:0000256" key="8">
    <source>
        <dbReference type="ARBA" id="ARBA00022967"/>
    </source>
</evidence>
<dbReference type="InterPro" id="IPR027417">
    <property type="entry name" value="P-loop_NTPase"/>
</dbReference>
<comment type="subcellular location">
    <subcellularLocation>
        <location evidence="1">Cell membrane</location>
        <topology evidence="1">Peripheral membrane protein</topology>
    </subcellularLocation>
</comment>
<protein>
    <submittedName>
        <fullName evidence="11">Peptide/nickel transport system ATP-binding protein</fullName>
    </submittedName>
</protein>
<dbReference type="InterPro" id="IPR013563">
    <property type="entry name" value="Oligopep_ABC_C"/>
</dbReference>
<comment type="similarity">
    <text evidence="2">Belongs to the ABC transporter superfamily.</text>
</comment>
<comment type="caution">
    <text evidence="11">The sequence shown here is derived from an EMBL/GenBank/DDBJ whole genome shotgun (WGS) entry which is preliminary data.</text>
</comment>
<accession>A0A841AES0</accession>
<dbReference type="PANTHER" id="PTHR43297">
    <property type="entry name" value="OLIGOPEPTIDE TRANSPORT ATP-BINDING PROTEIN APPD"/>
    <property type="match status" value="1"/>
</dbReference>
<keyword evidence="4" id="KW-1003">Cell membrane</keyword>
<dbReference type="InterPro" id="IPR017871">
    <property type="entry name" value="ABC_transporter-like_CS"/>
</dbReference>
<evidence type="ECO:0000313" key="12">
    <source>
        <dbReference type="Proteomes" id="UP000536685"/>
    </source>
</evidence>